<dbReference type="PANTHER" id="PTHR43861">
    <property type="entry name" value="TRANS-ACONITATE 2-METHYLTRANSFERASE-RELATED"/>
    <property type="match status" value="1"/>
</dbReference>
<dbReference type="PANTHER" id="PTHR43861:SF2">
    <property type="entry name" value="CARBOXY-S-ADENOSYL-L-METHIONINE SYNTHASE"/>
    <property type="match status" value="1"/>
</dbReference>
<evidence type="ECO:0000256" key="2">
    <source>
        <dbReference type="ARBA" id="ARBA00022691"/>
    </source>
</evidence>
<dbReference type="Pfam" id="PF13649">
    <property type="entry name" value="Methyltransf_25"/>
    <property type="match status" value="1"/>
</dbReference>
<organism evidence="6 7">
    <name type="scientific">Bailinhaonella thermotolerans</name>
    <dbReference type="NCBI Taxonomy" id="1070861"/>
    <lineage>
        <taxon>Bacteria</taxon>
        <taxon>Bacillati</taxon>
        <taxon>Actinomycetota</taxon>
        <taxon>Actinomycetes</taxon>
        <taxon>Streptosporangiales</taxon>
        <taxon>Streptosporangiaceae</taxon>
        <taxon>Bailinhaonella</taxon>
    </lineage>
</organism>
<proteinExistence type="inferred from homology"/>
<comment type="function">
    <text evidence="3">Catalyzes the conversion of S-adenosyl-L-methionine (SAM) to carboxy-S-adenosyl-L-methionine (Cx-SAM).</text>
</comment>
<evidence type="ECO:0000256" key="3">
    <source>
        <dbReference type="HAMAP-Rule" id="MF_01589"/>
    </source>
</evidence>
<dbReference type="AlphaFoldDB" id="A0A3A4AN31"/>
<protein>
    <recommendedName>
        <fullName evidence="3">Carboxy-S-adenosyl-L-methionine synthase</fullName>
        <shortName evidence="3">Cx-SAM synthase</shortName>
        <ecNumber evidence="3">2.1.3.-</ecNumber>
    </recommendedName>
</protein>
<feature type="binding site" evidence="3 4">
    <location>
        <position position="36"/>
    </location>
    <ligand>
        <name>S-adenosyl-L-methionine</name>
        <dbReference type="ChEBI" id="CHEBI:59789"/>
    </ligand>
</feature>
<evidence type="ECO:0000313" key="7">
    <source>
        <dbReference type="Proteomes" id="UP000265768"/>
    </source>
</evidence>
<dbReference type="GO" id="GO:0002098">
    <property type="term" value="P:tRNA wobble uridine modification"/>
    <property type="evidence" value="ECO:0007669"/>
    <property type="project" value="InterPro"/>
</dbReference>
<sequence length="242" mass="27975">MRDEIFRNRERVQDFIFDENVATVFDDMLERSVPFYGEVQRMVVELAAQFLREDGTVYDVGCSTGNTLLGVASVIEPDRAVRFVGIEPSPGMREQAAKKLAAIPRAERVSVRPDAIEDVPSLPDARVITMLYTMQFVRPIHRPRVLAMFHDSLHRGGCLLMAEKILADDRELRRMFIDLYHAYKMRHGYTSTEISRKREALENVLIPFTEPENIRLMREAGFAAVERIFQWYNFAAYIAVKR</sequence>
<keyword evidence="1 3" id="KW-0808">Transferase</keyword>
<comment type="catalytic activity">
    <reaction evidence="3">
        <text>prephenate + S-adenosyl-L-methionine = carboxy-S-adenosyl-L-methionine + 3-phenylpyruvate + H2O</text>
        <dbReference type="Rhea" id="RHEA:51692"/>
        <dbReference type="ChEBI" id="CHEBI:15377"/>
        <dbReference type="ChEBI" id="CHEBI:18005"/>
        <dbReference type="ChEBI" id="CHEBI:29934"/>
        <dbReference type="ChEBI" id="CHEBI:59789"/>
        <dbReference type="ChEBI" id="CHEBI:134278"/>
    </reaction>
</comment>
<dbReference type="SUPFAM" id="SSF53335">
    <property type="entry name" value="S-adenosyl-L-methionine-dependent methyltransferases"/>
    <property type="match status" value="1"/>
</dbReference>
<dbReference type="NCBIfam" id="TIGR00740">
    <property type="entry name" value="carboxy-S-adenosyl-L-methionine synthase CmoA"/>
    <property type="match status" value="1"/>
</dbReference>
<gene>
    <name evidence="3 6" type="primary">cmoA</name>
    <name evidence="6" type="ORF">D5H75_25870</name>
</gene>
<dbReference type="InterPro" id="IPR005271">
    <property type="entry name" value="CmoA"/>
</dbReference>
<dbReference type="GO" id="GO:0016743">
    <property type="term" value="F:carboxyl- or carbamoyltransferase activity"/>
    <property type="evidence" value="ECO:0007669"/>
    <property type="project" value="UniProtKB-UniRule"/>
</dbReference>
<accession>A0A3A4AN31</accession>
<dbReference type="PIRSF" id="PIRSF006325">
    <property type="entry name" value="MeTrfase_bac"/>
    <property type="match status" value="1"/>
</dbReference>
<dbReference type="InterPro" id="IPR029063">
    <property type="entry name" value="SAM-dependent_MTases_sf"/>
</dbReference>
<dbReference type="RefSeq" id="WP_119929124.1">
    <property type="nucleotide sequence ID" value="NZ_QZEY01000011.1"/>
</dbReference>
<evidence type="ECO:0000259" key="5">
    <source>
        <dbReference type="Pfam" id="PF13649"/>
    </source>
</evidence>
<reference evidence="6 7" key="1">
    <citation type="submission" date="2018-09" db="EMBL/GenBank/DDBJ databases">
        <title>YIM 75507 draft genome.</title>
        <authorList>
            <person name="Tang S."/>
            <person name="Feng Y."/>
        </authorList>
    </citation>
    <scope>NUCLEOTIDE SEQUENCE [LARGE SCALE GENOMIC DNA]</scope>
    <source>
        <strain evidence="6 7">YIM 75507</strain>
    </source>
</reference>
<name>A0A3A4AN31_9ACTN</name>
<dbReference type="HAMAP" id="MF_01589">
    <property type="entry name" value="Cx_SAM_synthase"/>
    <property type="match status" value="1"/>
</dbReference>
<evidence type="ECO:0000256" key="1">
    <source>
        <dbReference type="ARBA" id="ARBA00022679"/>
    </source>
</evidence>
<comment type="caution">
    <text evidence="6">The sequence shown here is derived from an EMBL/GenBank/DDBJ whole genome shotgun (WGS) entry which is preliminary data.</text>
</comment>
<dbReference type="EMBL" id="QZEY01000011">
    <property type="protein sequence ID" value="RJL27223.1"/>
    <property type="molecule type" value="Genomic_DNA"/>
</dbReference>
<comment type="caution">
    <text evidence="3">Lacks conserved residue(s) required for the propagation of feature annotation.</text>
</comment>
<dbReference type="CDD" id="cd02440">
    <property type="entry name" value="AdoMet_MTases"/>
    <property type="match status" value="1"/>
</dbReference>
<feature type="binding site" evidence="3">
    <location>
        <position position="198"/>
    </location>
    <ligand>
        <name>S-adenosyl-L-methionine</name>
        <dbReference type="ChEBI" id="CHEBI:59789"/>
    </ligand>
</feature>
<keyword evidence="2 3" id="KW-0949">S-adenosyl-L-methionine</keyword>
<dbReference type="OrthoDB" id="9779941at2"/>
<dbReference type="EC" id="2.1.3.-" evidence="3"/>
<evidence type="ECO:0000256" key="4">
    <source>
        <dbReference type="PIRSR" id="PIRSR006325-1"/>
    </source>
</evidence>
<dbReference type="InterPro" id="IPR041698">
    <property type="entry name" value="Methyltransf_25"/>
</dbReference>
<feature type="domain" description="Methyltransferase" evidence="5">
    <location>
        <begin position="57"/>
        <end position="157"/>
    </location>
</feature>
<dbReference type="Proteomes" id="UP000265768">
    <property type="component" value="Unassembled WGS sequence"/>
</dbReference>
<comment type="similarity">
    <text evidence="3">Belongs to the class I-like SAM-binding methyltransferase superfamily. Cx-SAM synthase family.</text>
</comment>
<dbReference type="Gene3D" id="3.40.50.150">
    <property type="entry name" value="Vaccinia Virus protein VP39"/>
    <property type="match status" value="1"/>
</dbReference>
<keyword evidence="7" id="KW-1185">Reference proteome</keyword>
<dbReference type="GO" id="GO:1904047">
    <property type="term" value="F:S-adenosyl-L-methionine binding"/>
    <property type="evidence" value="ECO:0007669"/>
    <property type="project" value="UniProtKB-UniRule"/>
</dbReference>
<evidence type="ECO:0000313" key="6">
    <source>
        <dbReference type="EMBL" id="RJL27223.1"/>
    </source>
</evidence>
<feature type="binding site" evidence="3 4">
    <location>
        <begin position="61"/>
        <end position="63"/>
    </location>
    <ligand>
        <name>S-adenosyl-L-methionine</name>
        <dbReference type="ChEBI" id="CHEBI:59789"/>
    </ligand>
</feature>